<dbReference type="GO" id="GO:0003677">
    <property type="term" value="F:DNA binding"/>
    <property type="evidence" value="ECO:0007669"/>
    <property type="project" value="UniProtKB-KW"/>
</dbReference>
<dbReference type="AlphaFoldDB" id="A0A285UVK2"/>
<dbReference type="InterPro" id="IPR044922">
    <property type="entry name" value="DUF2063_N_sf"/>
</dbReference>
<protein>
    <submittedName>
        <fullName evidence="2">Putative DNA-binding protein</fullName>
    </submittedName>
</protein>
<sequence length="271" mass="29110">MRPSNLKISVDSEAAPYAADFAGRLLDPERPAPPGVTAPAGSAAARRFGIYRNNVTVSLIEALAAVFPATLRITGPEFFRAMARFHIRATPPTSPLLFEYGRDFPAFIEQYPHARSMPWLADVARIERAWLDAYHAADEAVLAPESLACAAPEALATSRFVAHPATRLLASDYPAFSIFSANRGDAPVGRIETKEPEWTLLTRPHLGVEVRKVSPDAAKMIASLMDGVPLGRAADDTLAAFPSFDLSAAIAGFIEAGAFRGFSAYGAHDET</sequence>
<dbReference type="EMBL" id="OBQD01000018">
    <property type="protein sequence ID" value="SOC45813.1"/>
    <property type="molecule type" value="Genomic_DNA"/>
</dbReference>
<proteinExistence type="predicted"/>
<keyword evidence="3" id="KW-1185">Reference proteome</keyword>
<keyword evidence="2" id="KW-0238">DNA-binding</keyword>
<evidence type="ECO:0000313" key="3">
    <source>
        <dbReference type="Proteomes" id="UP000219167"/>
    </source>
</evidence>
<name>A0A285UVK2_9HYPH</name>
<accession>A0A285UVK2</accession>
<gene>
    <name evidence="2" type="ORF">SAMN05892877_11840</name>
</gene>
<feature type="domain" description="Putative DNA-binding" evidence="1">
    <location>
        <begin position="19"/>
        <end position="108"/>
    </location>
</feature>
<dbReference type="Gene3D" id="1.10.150.690">
    <property type="entry name" value="DUF2063"/>
    <property type="match status" value="1"/>
</dbReference>
<dbReference type="RefSeq" id="WP_097142246.1">
    <property type="nucleotide sequence ID" value="NZ_OBQD01000018.1"/>
</dbReference>
<evidence type="ECO:0000313" key="2">
    <source>
        <dbReference type="EMBL" id="SOC45813.1"/>
    </source>
</evidence>
<evidence type="ECO:0000259" key="1">
    <source>
        <dbReference type="Pfam" id="PF09836"/>
    </source>
</evidence>
<reference evidence="2 3" key="1">
    <citation type="submission" date="2017-08" db="EMBL/GenBank/DDBJ databases">
        <authorList>
            <person name="de Groot N.N."/>
        </authorList>
    </citation>
    <scope>NUCLEOTIDE SEQUENCE [LARGE SCALE GENOMIC DNA]</scope>
    <source>
        <strain evidence="2 3">JC85</strain>
    </source>
</reference>
<dbReference type="Pfam" id="PF09836">
    <property type="entry name" value="DUF2063"/>
    <property type="match status" value="1"/>
</dbReference>
<dbReference type="OrthoDB" id="4146344at2"/>
<dbReference type="InterPro" id="IPR018640">
    <property type="entry name" value="DUF2063"/>
</dbReference>
<organism evidence="2 3">
    <name type="scientific">Rhizobium subbaraonis</name>
    <dbReference type="NCBI Taxonomy" id="908946"/>
    <lineage>
        <taxon>Bacteria</taxon>
        <taxon>Pseudomonadati</taxon>
        <taxon>Pseudomonadota</taxon>
        <taxon>Alphaproteobacteria</taxon>
        <taxon>Hyphomicrobiales</taxon>
        <taxon>Rhizobiaceae</taxon>
        <taxon>Rhizobium/Agrobacterium group</taxon>
        <taxon>Rhizobium</taxon>
    </lineage>
</organism>
<dbReference type="Proteomes" id="UP000219167">
    <property type="component" value="Unassembled WGS sequence"/>
</dbReference>